<dbReference type="SUPFAM" id="SSF53448">
    <property type="entry name" value="Nucleotide-diphospho-sugar transferases"/>
    <property type="match status" value="1"/>
</dbReference>
<evidence type="ECO:0000256" key="1">
    <source>
        <dbReference type="ARBA" id="ARBA00004236"/>
    </source>
</evidence>
<comment type="caution">
    <text evidence="8">The sequence shown here is derived from an EMBL/GenBank/DDBJ whole genome shotgun (WGS) entry which is preliminary data.</text>
</comment>
<dbReference type="PANTHER" id="PTHR43646">
    <property type="entry name" value="GLYCOSYLTRANSFERASE"/>
    <property type="match status" value="1"/>
</dbReference>
<evidence type="ECO:0000259" key="6">
    <source>
        <dbReference type="Pfam" id="PF00535"/>
    </source>
</evidence>
<evidence type="ECO:0000256" key="4">
    <source>
        <dbReference type="ARBA" id="ARBA00022679"/>
    </source>
</evidence>
<dbReference type="Proteomes" id="UP000051634">
    <property type="component" value="Unassembled WGS sequence"/>
</dbReference>
<proteinExistence type="predicted"/>
<evidence type="ECO:0000256" key="3">
    <source>
        <dbReference type="ARBA" id="ARBA00022676"/>
    </source>
</evidence>
<keyword evidence="10" id="KW-1185">Reference proteome</keyword>
<dbReference type="InterPro" id="IPR001173">
    <property type="entry name" value="Glyco_trans_2-like"/>
</dbReference>
<dbReference type="Proteomes" id="UP000051276">
    <property type="component" value="Unassembled WGS sequence"/>
</dbReference>
<accession>A0A0T5Z255</accession>
<dbReference type="GO" id="GO:0016757">
    <property type="term" value="F:glycosyltransferase activity"/>
    <property type="evidence" value="ECO:0007669"/>
    <property type="project" value="UniProtKB-KW"/>
</dbReference>
<evidence type="ECO:0000256" key="5">
    <source>
        <dbReference type="ARBA" id="ARBA00023136"/>
    </source>
</evidence>
<dbReference type="EMBL" id="LMXI01000621">
    <property type="protein sequence ID" value="KRT56968.1"/>
    <property type="molecule type" value="Genomic_DNA"/>
</dbReference>
<dbReference type="PANTHER" id="PTHR43646:SF2">
    <property type="entry name" value="GLYCOSYLTRANSFERASE 2-LIKE DOMAIN-CONTAINING PROTEIN"/>
    <property type="match status" value="1"/>
</dbReference>
<keyword evidence="5" id="KW-0472">Membrane</keyword>
<evidence type="ECO:0000313" key="7">
    <source>
        <dbReference type="EMBL" id="KRT55454.1"/>
    </source>
</evidence>
<dbReference type="GO" id="GO:0005886">
    <property type="term" value="C:plasma membrane"/>
    <property type="evidence" value="ECO:0007669"/>
    <property type="project" value="UniProtKB-SubCell"/>
</dbReference>
<comment type="subcellular location">
    <subcellularLocation>
        <location evidence="1">Cell membrane</location>
    </subcellularLocation>
</comment>
<evidence type="ECO:0000256" key="2">
    <source>
        <dbReference type="ARBA" id="ARBA00022475"/>
    </source>
</evidence>
<dbReference type="Gene3D" id="3.90.550.10">
    <property type="entry name" value="Spore Coat Polysaccharide Biosynthesis Protein SpsA, Chain A"/>
    <property type="match status" value="1"/>
</dbReference>
<name>A0A0T5Z255_9GAMM</name>
<evidence type="ECO:0000313" key="9">
    <source>
        <dbReference type="Proteomes" id="UP000051276"/>
    </source>
</evidence>
<dbReference type="Pfam" id="PF00535">
    <property type="entry name" value="Glycos_transf_2"/>
    <property type="match status" value="1"/>
</dbReference>
<gene>
    <name evidence="7" type="ORF">Ga0074115_11846</name>
    <name evidence="8" type="ORF">Ga0076813_10732</name>
</gene>
<dbReference type="InterPro" id="IPR029044">
    <property type="entry name" value="Nucleotide-diphossugar_trans"/>
</dbReference>
<keyword evidence="2" id="KW-1003">Cell membrane</keyword>
<organism evidence="8 9">
    <name type="scientific">endosymbiont of Ridgeia piscesae</name>
    <dbReference type="NCBI Taxonomy" id="54398"/>
    <lineage>
        <taxon>Bacteria</taxon>
        <taxon>Pseudomonadati</taxon>
        <taxon>Pseudomonadota</taxon>
        <taxon>Gammaproteobacteria</taxon>
        <taxon>sulfur-oxidizing symbionts</taxon>
    </lineage>
</organism>
<keyword evidence="4 8" id="KW-0808">Transferase</keyword>
<keyword evidence="3" id="KW-0328">Glycosyltransferase</keyword>
<dbReference type="STRING" id="54398.Ga0074115_11846"/>
<dbReference type="InterPro" id="IPR026461">
    <property type="entry name" value="Trfase_2_rSAM/seldom_assoc"/>
</dbReference>
<dbReference type="EMBL" id="LDXT01000079">
    <property type="protein sequence ID" value="KRT55454.1"/>
    <property type="molecule type" value="Genomic_DNA"/>
</dbReference>
<reference evidence="9 10" key="1">
    <citation type="submission" date="2015-11" db="EMBL/GenBank/DDBJ databases">
        <title>The genome of Candidatus Endoriftia persephone in Ridgeia piscesae and population structure of the North Eastern Pacific vestimentiferan symbionts.</title>
        <authorList>
            <person name="Perez M."/>
            <person name="Juniper K.S."/>
        </authorList>
    </citation>
    <scope>NUCLEOTIDE SEQUENCE [LARGE SCALE GENOMIC DNA]</scope>
    <source>
        <strain evidence="8">Ind10</strain>
        <strain evidence="7">Ind11</strain>
    </source>
</reference>
<feature type="domain" description="Glycosyltransferase 2-like" evidence="6">
    <location>
        <begin position="34"/>
        <end position="190"/>
    </location>
</feature>
<evidence type="ECO:0000313" key="10">
    <source>
        <dbReference type="Proteomes" id="UP000051634"/>
    </source>
</evidence>
<dbReference type="NCBIfam" id="TIGR04283">
    <property type="entry name" value="glyco_like_mftF"/>
    <property type="match status" value="1"/>
</dbReference>
<sequence length="381" mass="43480">MPYVSSNPCGIIVPSWIQLLWPHFFMLSSASQLSVIIPAIDEEDALPLLLKQLWRQQDIELELILADGGSRDSTLSIATAHGVRVVATDAGRGRQMNAGAAVSSSPFLLFLHADSGLTDERQLADALAALKQAMQARGQQRIAGHFRLSFRRSRPDQGFVYHYYEEKSALNRPECTNGDQGFLLPRSLFDALGGFDESLWFLEDQRLAETIRSKGEWITLPGTLETSVRRFEQEGLGRRMILSALIMNFHAIGLDAFFERVASVYRNQSQTGQLQLAPIFRLIDALNREVGSRVARQRWLASGRYVRGHAWQLFFLFDLVLQRLLGVRRRPGLWLHDRVFRPLTDFVLFDWLTAGLAWLWFHASWRLFRRLERGQTELDSP</sequence>
<evidence type="ECO:0000313" key="8">
    <source>
        <dbReference type="EMBL" id="KRT56968.1"/>
    </source>
</evidence>
<protein>
    <submittedName>
        <fullName evidence="8">Transferase 2, rSAM/selenodomain-associated</fullName>
    </submittedName>
</protein>
<dbReference type="AlphaFoldDB" id="A0A0T5Z255"/>